<evidence type="ECO:0000313" key="10">
    <source>
        <dbReference type="Proteomes" id="UP001530293"/>
    </source>
</evidence>
<feature type="transmembrane region" description="Helical" evidence="8">
    <location>
        <begin position="136"/>
        <end position="160"/>
    </location>
</feature>
<keyword evidence="2" id="KW-0813">Transport</keyword>
<evidence type="ECO:0000256" key="6">
    <source>
        <dbReference type="ARBA" id="ARBA00022989"/>
    </source>
</evidence>
<keyword evidence="6 8" id="KW-1133">Transmembrane helix</keyword>
<feature type="transmembrane region" description="Helical" evidence="8">
    <location>
        <begin position="238"/>
        <end position="261"/>
    </location>
</feature>
<dbReference type="InterPro" id="IPR018227">
    <property type="entry name" value="Amino_acid_transport_2"/>
</dbReference>
<comment type="subcellular location">
    <subcellularLocation>
        <location evidence="1">Cell inner membrane</location>
        <topology evidence="1">Multi-pass membrane protein</topology>
    </subcellularLocation>
</comment>
<evidence type="ECO:0000313" key="9">
    <source>
        <dbReference type="EMBL" id="KAL3763359.1"/>
    </source>
</evidence>
<dbReference type="PANTHER" id="PTHR32195">
    <property type="entry name" value="OS07G0662800 PROTEIN"/>
    <property type="match status" value="1"/>
</dbReference>
<accession>A0ABD3MHD3</accession>
<keyword evidence="7 8" id="KW-0472">Membrane</keyword>
<evidence type="ECO:0000256" key="8">
    <source>
        <dbReference type="SAM" id="Phobius"/>
    </source>
</evidence>
<dbReference type="GO" id="GO:0005886">
    <property type="term" value="C:plasma membrane"/>
    <property type="evidence" value="ECO:0007669"/>
    <property type="project" value="UniProtKB-SubCell"/>
</dbReference>
<evidence type="ECO:0000256" key="7">
    <source>
        <dbReference type="ARBA" id="ARBA00023136"/>
    </source>
</evidence>
<organism evidence="9 10">
    <name type="scientific">Discostella pseudostelligera</name>
    <dbReference type="NCBI Taxonomy" id="259834"/>
    <lineage>
        <taxon>Eukaryota</taxon>
        <taxon>Sar</taxon>
        <taxon>Stramenopiles</taxon>
        <taxon>Ochrophyta</taxon>
        <taxon>Bacillariophyta</taxon>
        <taxon>Coscinodiscophyceae</taxon>
        <taxon>Thalassiosirophycidae</taxon>
        <taxon>Stephanodiscales</taxon>
        <taxon>Stephanodiscaceae</taxon>
        <taxon>Discostella</taxon>
    </lineage>
</organism>
<evidence type="ECO:0000256" key="4">
    <source>
        <dbReference type="ARBA" id="ARBA00022519"/>
    </source>
</evidence>
<feature type="transmembrane region" description="Helical" evidence="8">
    <location>
        <begin position="327"/>
        <end position="346"/>
    </location>
</feature>
<dbReference type="Proteomes" id="UP001530293">
    <property type="component" value="Unassembled WGS sequence"/>
</dbReference>
<name>A0ABD3MHD3_9STRA</name>
<evidence type="ECO:0000256" key="5">
    <source>
        <dbReference type="ARBA" id="ARBA00022692"/>
    </source>
</evidence>
<protein>
    <submittedName>
        <fullName evidence="9">Uncharacterized protein</fullName>
    </submittedName>
</protein>
<reference evidence="9 10" key="1">
    <citation type="submission" date="2024-10" db="EMBL/GenBank/DDBJ databases">
        <title>Updated reference genomes for cyclostephanoid diatoms.</title>
        <authorList>
            <person name="Roberts W.R."/>
            <person name="Alverson A.J."/>
        </authorList>
    </citation>
    <scope>NUCLEOTIDE SEQUENCE [LARGE SCALE GENOMIC DNA]</scope>
    <source>
        <strain evidence="9 10">AJA232-27</strain>
    </source>
</reference>
<feature type="transmembrane region" description="Helical" evidence="8">
    <location>
        <begin position="358"/>
        <end position="381"/>
    </location>
</feature>
<feature type="transmembrane region" description="Helical" evidence="8">
    <location>
        <begin position="505"/>
        <end position="528"/>
    </location>
</feature>
<keyword evidence="10" id="KW-1185">Reference proteome</keyword>
<feature type="transmembrane region" description="Helical" evidence="8">
    <location>
        <begin position="273"/>
        <end position="297"/>
    </location>
</feature>
<evidence type="ECO:0000256" key="3">
    <source>
        <dbReference type="ARBA" id="ARBA00022475"/>
    </source>
</evidence>
<keyword evidence="5 8" id="KW-0812">Transmembrane</keyword>
<dbReference type="Pfam" id="PF03222">
    <property type="entry name" value="Trp_Tyr_perm"/>
    <property type="match status" value="2"/>
</dbReference>
<feature type="transmembrane region" description="Helical" evidence="8">
    <location>
        <begin position="476"/>
        <end position="493"/>
    </location>
</feature>
<dbReference type="EMBL" id="JALLBG020000123">
    <property type="protein sequence ID" value="KAL3763359.1"/>
    <property type="molecule type" value="Genomic_DNA"/>
</dbReference>
<feature type="transmembrane region" description="Helical" evidence="8">
    <location>
        <begin position="425"/>
        <end position="446"/>
    </location>
</feature>
<comment type="caution">
    <text evidence="9">The sequence shown here is derived from an EMBL/GenBank/DDBJ whole genome shotgun (WGS) entry which is preliminary data.</text>
</comment>
<dbReference type="PANTHER" id="PTHR32195:SF24">
    <property type="entry name" value="TRYPTOPHAN OR TYROSINE TRANSPORTER PROTEIN"/>
    <property type="match status" value="1"/>
</dbReference>
<gene>
    <name evidence="9" type="ORF">ACHAWU_001932</name>
</gene>
<feature type="transmembrane region" description="Helical" evidence="8">
    <location>
        <begin position="549"/>
        <end position="570"/>
    </location>
</feature>
<proteinExistence type="predicted"/>
<sequence>MTAATAYSTPPPLGFAHLYSTSWRRSSSVVRNKRLQNVAASRKSDNRVGVTFKWKSTFERGASQWALQQQRQDDDDDHDIVDIDTVTANIAPTVLATPTATTTVKSQAALIAGTAIGGGFLALPAATAPCGAGPSALGLCGVWLFLLGGSLSLSNAIFGMKRRRSRSTKMLNAHHMLNQLDDGQDDDASPSFTPSLSSLIRECYGNTAGLITGLAFLSLIMLTLVAQLSKVGSLLGNAFPQINVNLSTTCFTVSMVALCSLCNGRRVERINTVLTSVMLTSFVTLVGLAAGSGSWSLDALKRADYRLLLPSLFSPSTSSSMGLSSPWAVPIFIQLLVYNEVVPLVASRLKDEAKVRQAILLGSSVPLLMCLVWSCVSLGLVPHEPPSVTAAISGSMYSYDPLNKLLGASSMGGIIGKLFPLSVNVLAGSAICTTIIGCILASAQFIEDVMHRRTKSTKTSNDGDKATTRENVYRKVGTRALAIVPSAIIALYGTNRDLYYRALRLAGAGPVTLLYGLLPPLCNLRLCWKHGSTDNGKNGSTGSTIRRRIHVVTQMMLVMISAGILTASHISK</sequence>
<keyword evidence="4" id="KW-0997">Cell inner membrane</keyword>
<dbReference type="AlphaFoldDB" id="A0ABD3MHD3"/>
<keyword evidence="3" id="KW-1003">Cell membrane</keyword>
<feature type="transmembrane region" description="Helical" evidence="8">
    <location>
        <begin position="203"/>
        <end position="226"/>
    </location>
</feature>
<evidence type="ECO:0000256" key="1">
    <source>
        <dbReference type="ARBA" id="ARBA00004429"/>
    </source>
</evidence>
<evidence type="ECO:0000256" key="2">
    <source>
        <dbReference type="ARBA" id="ARBA00022448"/>
    </source>
</evidence>